<dbReference type="GO" id="GO:0003677">
    <property type="term" value="F:DNA binding"/>
    <property type="evidence" value="ECO:0007669"/>
    <property type="project" value="InterPro"/>
</dbReference>
<dbReference type="PROSITE" id="PS50943">
    <property type="entry name" value="HTH_CROC1"/>
    <property type="match status" value="1"/>
</dbReference>
<dbReference type="Gene3D" id="3.40.50.300">
    <property type="entry name" value="P-loop containing nucleotide triphosphate hydrolases"/>
    <property type="match status" value="1"/>
</dbReference>
<dbReference type="CDD" id="cd00093">
    <property type="entry name" value="HTH_XRE"/>
    <property type="match status" value="1"/>
</dbReference>
<dbReference type="EMBL" id="BIFR01000001">
    <property type="protein sequence ID" value="GCE12816.1"/>
    <property type="molecule type" value="Genomic_DNA"/>
</dbReference>
<evidence type="ECO:0000313" key="3">
    <source>
        <dbReference type="Proteomes" id="UP000287352"/>
    </source>
</evidence>
<dbReference type="InterPro" id="IPR056681">
    <property type="entry name" value="DUF7779"/>
</dbReference>
<feature type="domain" description="HTH cro/C1-type" evidence="1">
    <location>
        <begin position="6"/>
        <end position="60"/>
    </location>
</feature>
<organism evidence="2 3">
    <name type="scientific">Tengunoibacter tsumagoiensis</name>
    <dbReference type="NCBI Taxonomy" id="2014871"/>
    <lineage>
        <taxon>Bacteria</taxon>
        <taxon>Bacillati</taxon>
        <taxon>Chloroflexota</taxon>
        <taxon>Ktedonobacteria</taxon>
        <taxon>Ktedonobacterales</taxon>
        <taxon>Dictyobacteraceae</taxon>
        <taxon>Tengunoibacter</taxon>
    </lineage>
</organism>
<comment type="caution">
    <text evidence="2">The sequence shown here is derived from an EMBL/GenBank/DDBJ whole genome shotgun (WGS) entry which is preliminary data.</text>
</comment>
<gene>
    <name evidence="2" type="ORF">KTT_26750</name>
</gene>
<dbReference type="InterPro" id="IPR001387">
    <property type="entry name" value="Cro/C1-type_HTH"/>
</dbReference>
<dbReference type="SUPFAM" id="SSF52540">
    <property type="entry name" value="P-loop containing nucleoside triphosphate hydrolases"/>
    <property type="match status" value="1"/>
</dbReference>
<evidence type="ECO:0000313" key="2">
    <source>
        <dbReference type="EMBL" id="GCE12816.1"/>
    </source>
</evidence>
<dbReference type="Pfam" id="PF25000">
    <property type="entry name" value="DUF7779"/>
    <property type="match status" value="1"/>
</dbReference>
<evidence type="ECO:0000259" key="1">
    <source>
        <dbReference type="PROSITE" id="PS50943"/>
    </source>
</evidence>
<dbReference type="SUPFAM" id="SSF47413">
    <property type="entry name" value="lambda repressor-like DNA-binding domains"/>
    <property type="match status" value="1"/>
</dbReference>
<reference evidence="3" key="1">
    <citation type="submission" date="2018-12" db="EMBL/GenBank/DDBJ databases">
        <title>Tengunoibacter tsumagoiensis gen. nov., sp. nov., Dictyobacter kobayashii sp. nov., D. alpinus sp. nov., and D. joshuensis sp. nov. and description of Dictyobacteraceae fam. nov. within the order Ktedonobacterales isolated from Tengu-no-mugimeshi.</title>
        <authorList>
            <person name="Wang C.M."/>
            <person name="Zheng Y."/>
            <person name="Sakai Y."/>
            <person name="Toyoda A."/>
            <person name="Minakuchi Y."/>
            <person name="Abe K."/>
            <person name="Yokota A."/>
            <person name="Yabe S."/>
        </authorList>
    </citation>
    <scope>NUCLEOTIDE SEQUENCE [LARGE SCALE GENOMIC DNA]</scope>
    <source>
        <strain evidence="3">Uno3</strain>
    </source>
</reference>
<dbReference type="Gene3D" id="1.10.260.40">
    <property type="entry name" value="lambda repressor-like DNA-binding domains"/>
    <property type="match status" value="1"/>
</dbReference>
<dbReference type="OrthoDB" id="136633at2"/>
<accession>A0A402A183</accession>
<dbReference type="PANTHER" id="PTHR35205:SF1">
    <property type="entry name" value="ZU5 DOMAIN-CONTAINING PROTEIN"/>
    <property type="match status" value="1"/>
</dbReference>
<dbReference type="AlphaFoldDB" id="A0A402A183"/>
<name>A0A402A183_9CHLR</name>
<dbReference type="InterPro" id="IPR010982">
    <property type="entry name" value="Lambda_DNA-bd_dom_sf"/>
</dbReference>
<dbReference type="InterPro" id="IPR027417">
    <property type="entry name" value="P-loop_NTPase"/>
</dbReference>
<dbReference type="Proteomes" id="UP000287352">
    <property type="component" value="Unassembled WGS sequence"/>
</dbReference>
<keyword evidence="3" id="KW-1185">Reference proteome</keyword>
<dbReference type="GO" id="GO:0043531">
    <property type="term" value="F:ADP binding"/>
    <property type="evidence" value="ECO:0007669"/>
    <property type="project" value="InterPro"/>
</dbReference>
<dbReference type="PANTHER" id="PTHR35205">
    <property type="entry name" value="NB-ARC AND TPR DOMAIN PROTEIN"/>
    <property type="match status" value="1"/>
</dbReference>
<dbReference type="Pfam" id="PF00931">
    <property type="entry name" value="NB-ARC"/>
    <property type="match status" value="1"/>
</dbReference>
<proteinExistence type="predicted"/>
<dbReference type="SMART" id="SM00530">
    <property type="entry name" value="HTH_XRE"/>
    <property type="match status" value="1"/>
</dbReference>
<sequence>MVNELLRQARVQRNWTQSTLAAQLNTTRITVARWEQGQTIPSLYFREQLCQIFGMNSQSLGFIKNEPIDREQTLYLLPEKRNPFFGGRAALLQQITAIFTQQSIQVVVLNGLAGIGKTQIALEYAYQSQQNYDTILWLHAQTLTALNASLLQLAIALQLVSHQETDEQRARQAFVLWVRTAQNWLLIFDQVEDLSLVHSLLPTHTIQGHILLTTRLPATGRVGWNLTIPPMNTEEGACFLLRRARLLTFDQTLEQANEKLRSYAVELCRLFGGHSLALEQAGAYIEETGCSLSGYLERFQQNRTALLTWCGRSPGSPSVSIAMTILEAFKQIQSRSPLAVEFLSRCLFLHPAGIAEKLISYPTEGEYQQPLSNLFQLDQAFALLNASALLRRDPEDHQITLHPLVQTILRDQLTPEQQHHWIEWTLQTLIQFFPFHPGQNTGNWPRPERFLSHALYCLGLIEQAGINEQQDAILLLRKRLLAEITLYRLGQGHSPETHVLHTNHILDTEAAGTSTQLILAQTQSTLSSVDEQLEWYQSMRTGRQALSSIQRISIHEKMVAPL</sequence>
<dbReference type="InterPro" id="IPR002182">
    <property type="entry name" value="NB-ARC"/>
</dbReference>
<dbReference type="Pfam" id="PF01381">
    <property type="entry name" value="HTH_3"/>
    <property type="match status" value="1"/>
</dbReference>
<dbReference type="RefSeq" id="WP_126580402.1">
    <property type="nucleotide sequence ID" value="NZ_BIFR01000001.1"/>
</dbReference>
<protein>
    <recommendedName>
        <fullName evidence="1">HTH cro/C1-type domain-containing protein</fullName>
    </recommendedName>
</protein>